<dbReference type="OrthoDB" id="9803764at2"/>
<dbReference type="InterPro" id="IPR029062">
    <property type="entry name" value="Class_I_gatase-like"/>
</dbReference>
<dbReference type="RefSeq" id="WP_114843642.1">
    <property type="nucleotide sequence ID" value="NZ_JBHSPE010000001.1"/>
</dbReference>
<dbReference type="PANTHER" id="PTHR43130">
    <property type="entry name" value="ARAC-FAMILY TRANSCRIPTIONAL REGULATOR"/>
    <property type="match status" value="1"/>
</dbReference>
<evidence type="ECO:0000313" key="6">
    <source>
        <dbReference type="Proteomes" id="UP000253782"/>
    </source>
</evidence>
<evidence type="ECO:0000256" key="3">
    <source>
        <dbReference type="ARBA" id="ARBA00023163"/>
    </source>
</evidence>
<dbReference type="Proteomes" id="UP000253782">
    <property type="component" value="Unassembled WGS sequence"/>
</dbReference>
<dbReference type="SUPFAM" id="SSF52317">
    <property type="entry name" value="Class I glutamine amidotransferase-like"/>
    <property type="match status" value="1"/>
</dbReference>
<dbReference type="GO" id="GO:0003700">
    <property type="term" value="F:DNA-binding transcription factor activity"/>
    <property type="evidence" value="ECO:0007669"/>
    <property type="project" value="InterPro"/>
</dbReference>
<evidence type="ECO:0000259" key="4">
    <source>
        <dbReference type="PROSITE" id="PS01124"/>
    </source>
</evidence>
<dbReference type="GO" id="GO:0043565">
    <property type="term" value="F:sequence-specific DNA binding"/>
    <property type="evidence" value="ECO:0007669"/>
    <property type="project" value="InterPro"/>
</dbReference>
<dbReference type="EMBL" id="QQAH01000001">
    <property type="protein sequence ID" value="RDD83251.1"/>
    <property type="molecule type" value="Genomic_DNA"/>
</dbReference>
<evidence type="ECO:0000313" key="5">
    <source>
        <dbReference type="EMBL" id="RDD83251.1"/>
    </source>
</evidence>
<dbReference type="PROSITE" id="PS00041">
    <property type="entry name" value="HTH_ARAC_FAMILY_1"/>
    <property type="match status" value="1"/>
</dbReference>
<dbReference type="SUPFAM" id="SSF46689">
    <property type="entry name" value="Homeodomain-like"/>
    <property type="match status" value="2"/>
</dbReference>
<dbReference type="Pfam" id="PF01965">
    <property type="entry name" value="DJ-1_PfpI"/>
    <property type="match status" value="1"/>
</dbReference>
<evidence type="ECO:0000256" key="1">
    <source>
        <dbReference type="ARBA" id="ARBA00023015"/>
    </source>
</evidence>
<protein>
    <submittedName>
        <fullName evidence="5">Helix-turn-helix domain-containing protein</fullName>
    </submittedName>
</protein>
<dbReference type="InterPro" id="IPR018062">
    <property type="entry name" value="HTH_AraC-typ_CS"/>
</dbReference>
<dbReference type="PROSITE" id="PS01124">
    <property type="entry name" value="HTH_ARAC_FAMILY_2"/>
    <property type="match status" value="1"/>
</dbReference>
<keyword evidence="1" id="KW-0805">Transcription regulation</keyword>
<dbReference type="PANTHER" id="PTHR43130:SF3">
    <property type="entry name" value="HTH-TYPE TRANSCRIPTIONAL REGULATOR RV1931C"/>
    <property type="match status" value="1"/>
</dbReference>
<dbReference type="InterPro" id="IPR009057">
    <property type="entry name" value="Homeodomain-like_sf"/>
</dbReference>
<dbReference type="InterPro" id="IPR052158">
    <property type="entry name" value="INH-QAR"/>
</dbReference>
<dbReference type="Pfam" id="PF12833">
    <property type="entry name" value="HTH_18"/>
    <property type="match status" value="1"/>
</dbReference>
<dbReference type="SMART" id="SM00342">
    <property type="entry name" value="HTH_ARAC"/>
    <property type="match status" value="1"/>
</dbReference>
<reference evidence="5 6" key="1">
    <citation type="submission" date="2018-07" db="EMBL/GenBank/DDBJ databases">
        <title>Dyella tabacisoli L4-6T, whole genome shotgun sequence.</title>
        <authorList>
            <person name="Zhou X.-K."/>
            <person name="Li W.-J."/>
            <person name="Duan Y.-Q."/>
        </authorList>
    </citation>
    <scope>NUCLEOTIDE SEQUENCE [LARGE SCALE GENOMIC DNA]</scope>
    <source>
        <strain evidence="5 6">L4-6</strain>
    </source>
</reference>
<dbReference type="InterPro" id="IPR002818">
    <property type="entry name" value="DJ-1/PfpI"/>
</dbReference>
<dbReference type="AlphaFoldDB" id="A0A369URV4"/>
<dbReference type="InterPro" id="IPR018060">
    <property type="entry name" value="HTH_AraC"/>
</dbReference>
<dbReference type="Gene3D" id="3.40.50.880">
    <property type="match status" value="1"/>
</dbReference>
<dbReference type="CDD" id="cd03137">
    <property type="entry name" value="GATase1_AraC_1"/>
    <property type="match status" value="1"/>
</dbReference>
<organism evidence="5 6">
    <name type="scientific">Dyella tabacisoli</name>
    <dbReference type="NCBI Taxonomy" id="2282381"/>
    <lineage>
        <taxon>Bacteria</taxon>
        <taxon>Pseudomonadati</taxon>
        <taxon>Pseudomonadota</taxon>
        <taxon>Gammaproteobacteria</taxon>
        <taxon>Lysobacterales</taxon>
        <taxon>Rhodanobacteraceae</taxon>
        <taxon>Dyella</taxon>
    </lineage>
</organism>
<proteinExistence type="predicted"/>
<gene>
    <name evidence="5" type="ORF">DVJ77_01215</name>
</gene>
<feature type="domain" description="HTH araC/xylS-type" evidence="4">
    <location>
        <begin position="220"/>
        <end position="322"/>
    </location>
</feature>
<accession>A0A369URV4</accession>
<keyword evidence="6" id="KW-1185">Reference proteome</keyword>
<keyword evidence="2" id="KW-0238">DNA-binding</keyword>
<name>A0A369URV4_9GAMM</name>
<evidence type="ECO:0000256" key="2">
    <source>
        <dbReference type="ARBA" id="ARBA00023125"/>
    </source>
</evidence>
<sequence length="330" mass="36713">MPPIKTVSKSTSIKIAVVAFEHILPFHLSVPCAAFQTTWNEGPSPFRLRICSAEGRRLRSAAGFVIEAEYGLEELSRADIIIVPSWRDCYETPPQALLDALRRAAKNGKRIVGLCLGAFVLAHAGLLDGCKATTHWIATDELARRFPKVSVDPDVLYVDEGQVLTSAGAAAGIDCCLHLVRQLLGTEQANHIARRMVVSPFRHGGQAQFIEQAVTTAPRDKRMAHLLENVQRKLHLPHSLDEIAQHAVMSRRSFTRHFRQLTGSSFGDWLLAQRLSEAQRLLETTDLSLERIATAIGLGSPITLRQHFQRAYRTSPTHYRRSFNADRADA</sequence>
<comment type="caution">
    <text evidence="5">The sequence shown here is derived from an EMBL/GenBank/DDBJ whole genome shotgun (WGS) entry which is preliminary data.</text>
</comment>
<dbReference type="Gene3D" id="1.10.10.60">
    <property type="entry name" value="Homeodomain-like"/>
    <property type="match status" value="2"/>
</dbReference>
<keyword evidence="3" id="KW-0804">Transcription</keyword>